<evidence type="ECO:0000259" key="9">
    <source>
        <dbReference type="Pfam" id="PF07227"/>
    </source>
</evidence>
<comment type="caution">
    <text evidence="13">The sequence shown here is derived from an EMBL/GenBank/DDBJ whole genome shotgun (WGS) entry which is preliminary data.</text>
</comment>
<dbReference type="GO" id="GO:0005794">
    <property type="term" value="C:Golgi apparatus"/>
    <property type="evidence" value="ECO:0007669"/>
    <property type="project" value="TreeGrafter"/>
</dbReference>
<dbReference type="Proteomes" id="UP000436088">
    <property type="component" value="Unassembled WGS sequence"/>
</dbReference>
<evidence type="ECO:0000256" key="4">
    <source>
        <dbReference type="ARBA" id="ARBA00022833"/>
    </source>
</evidence>
<dbReference type="InterPro" id="IPR032535">
    <property type="entry name" value="Oberon_CC"/>
</dbReference>
<keyword evidence="14" id="KW-1185">Reference proteome</keyword>
<sequence>MVFHCRACNQTSELLGWVKDVFQHCAAAWDREALMRELDFVSGIFRGSDDPRGKKLFLNLDNGEDGELGAPQEACNRITDVVQEAIRKIDMVADEKLRMFKKARLALDACERELEDKAKEVAELKLERQKKKVQIEELEKIIKLQESSRASQSSNGGDPSHHRCRPIRKSAIFSMDTMSPLKQTLSQTSGVVSEQIPKELRIISFIRMLGCSGLSRTTIFRAENLGHNALHAIANLCFTIFVIGVLVFTIIAAASEPWDPLFHPSTKITIFLTSTSSATFQSDSTVVRTGEDFTAANQTAFSTFINVTDVVETKDASADEISLSDVRYPLLSVWETTPGPNRFGKPTPGPRRILVTWHGSLGLREKTTAFYKDYRRFVVKRLKNCKLSVVSIGDYHSGVNARKKHKNQKPGFEKSPSGQEQGGVSFPVVGETVNDSLPVVESENAFSSGKYLIYVGGGDRCKNMDHYLWSFLCALGEAQYLNRTLVMDLTICLSSVYTLSNQDEEGKDFRFYFDFEHLKETASVLDQRQFWEDWNKWQRQDGLSLYLVEDFKVTPMRLSEVRDSLIVRRFGPVEPDNYWYRVCEGDTESVVRRPWHLRRESDEQGMWPNLAQDTSPDALISTLQDKIEDGRSVYCNK</sequence>
<feature type="domain" description="Oberon coiled-coil region" evidence="10">
    <location>
        <begin position="101"/>
        <end position="146"/>
    </location>
</feature>
<keyword evidence="5" id="KW-0539">Nucleus</keyword>
<organism evidence="13 14">
    <name type="scientific">Hibiscus syriacus</name>
    <name type="common">Rose of Sharon</name>
    <dbReference type="NCBI Taxonomy" id="106335"/>
    <lineage>
        <taxon>Eukaryota</taxon>
        <taxon>Viridiplantae</taxon>
        <taxon>Streptophyta</taxon>
        <taxon>Embryophyta</taxon>
        <taxon>Tracheophyta</taxon>
        <taxon>Spermatophyta</taxon>
        <taxon>Magnoliopsida</taxon>
        <taxon>eudicotyledons</taxon>
        <taxon>Gunneridae</taxon>
        <taxon>Pentapetalae</taxon>
        <taxon>rosids</taxon>
        <taxon>malvids</taxon>
        <taxon>Malvales</taxon>
        <taxon>Malvaceae</taxon>
        <taxon>Malvoideae</taxon>
        <taxon>Hibiscus</taxon>
    </lineage>
</organism>
<evidence type="ECO:0000256" key="2">
    <source>
        <dbReference type="ARBA" id="ARBA00022723"/>
    </source>
</evidence>
<dbReference type="Pfam" id="PF16312">
    <property type="entry name" value="Oberon_cc"/>
    <property type="match status" value="1"/>
</dbReference>
<evidence type="ECO:0000313" key="14">
    <source>
        <dbReference type="Proteomes" id="UP000436088"/>
    </source>
</evidence>
<evidence type="ECO:0000259" key="12">
    <source>
        <dbReference type="Pfam" id="PF23272"/>
    </source>
</evidence>
<dbReference type="PANTHER" id="PTHR31469">
    <property type="entry name" value="OS07G0633600 PROTEIN"/>
    <property type="match status" value="1"/>
</dbReference>
<dbReference type="InterPro" id="IPR055502">
    <property type="entry name" value="DUF7074"/>
</dbReference>
<dbReference type="Pfam" id="PF23269">
    <property type="entry name" value="DUF7074"/>
    <property type="match status" value="1"/>
</dbReference>
<keyword evidence="8" id="KW-1133">Transmembrane helix</keyword>
<keyword evidence="3" id="KW-0863">Zinc-finger</keyword>
<dbReference type="AlphaFoldDB" id="A0A6A3AZ63"/>
<feature type="coiled-coil region" evidence="6">
    <location>
        <begin position="100"/>
        <end position="148"/>
    </location>
</feature>
<accession>A0A6A3AZ63</accession>
<dbReference type="Pfam" id="PF23272">
    <property type="entry name" value="DUF7075"/>
    <property type="match status" value="1"/>
</dbReference>
<comment type="subcellular location">
    <subcellularLocation>
        <location evidence="1">Nucleus</location>
    </subcellularLocation>
</comment>
<keyword evidence="8" id="KW-0472">Membrane</keyword>
<dbReference type="GO" id="GO:0005634">
    <property type="term" value="C:nucleus"/>
    <property type="evidence" value="ECO:0007669"/>
    <property type="project" value="UniProtKB-SubCell"/>
</dbReference>
<feature type="region of interest" description="Disordered" evidence="7">
    <location>
        <begin position="401"/>
        <end position="425"/>
    </location>
</feature>
<protein>
    <submittedName>
        <fullName evidence="13">OBERON-like protein</fullName>
    </submittedName>
</protein>
<name>A0A6A3AZ63_HIBSY</name>
<dbReference type="InterPro" id="IPR055503">
    <property type="entry name" value="DUF7075"/>
</dbReference>
<evidence type="ECO:0000259" key="10">
    <source>
        <dbReference type="Pfam" id="PF16312"/>
    </source>
</evidence>
<evidence type="ECO:0000256" key="6">
    <source>
        <dbReference type="SAM" id="Coils"/>
    </source>
</evidence>
<keyword evidence="6" id="KW-0175">Coiled coil</keyword>
<reference evidence="13" key="1">
    <citation type="submission" date="2019-09" db="EMBL/GenBank/DDBJ databases">
        <title>Draft genome information of white flower Hibiscus syriacus.</title>
        <authorList>
            <person name="Kim Y.-M."/>
        </authorList>
    </citation>
    <scope>NUCLEOTIDE SEQUENCE [LARGE SCALE GENOMIC DNA]</scope>
    <source>
        <strain evidence="13">YM2019G1</strain>
    </source>
</reference>
<evidence type="ECO:0000256" key="7">
    <source>
        <dbReference type="SAM" id="MobiDB-lite"/>
    </source>
</evidence>
<feature type="domain" description="DUF7074" evidence="11">
    <location>
        <begin position="364"/>
        <end position="397"/>
    </location>
</feature>
<keyword evidence="8" id="KW-0812">Transmembrane</keyword>
<feature type="transmembrane region" description="Helical" evidence="8">
    <location>
        <begin position="229"/>
        <end position="254"/>
    </location>
</feature>
<dbReference type="Pfam" id="PF07227">
    <property type="entry name" value="PHD_Oberon"/>
    <property type="match status" value="1"/>
</dbReference>
<dbReference type="EMBL" id="VEPZ02000949">
    <property type="protein sequence ID" value="KAE8708089.1"/>
    <property type="molecule type" value="Genomic_DNA"/>
</dbReference>
<feature type="domain" description="Oberon-like PHD finger" evidence="9">
    <location>
        <begin position="1"/>
        <end position="41"/>
    </location>
</feature>
<dbReference type="PANTHER" id="PTHR31469:SF2">
    <property type="entry name" value="EXPRESSED PROTEIN"/>
    <property type="match status" value="1"/>
</dbReference>
<evidence type="ECO:0000256" key="3">
    <source>
        <dbReference type="ARBA" id="ARBA00022771"/>
    </source>
</evidence>
<evidence type="ECO:0000259" key="11">
    <source>
        <dbReference type="Pfam" id="PF23269"/>
    </source>
</evidence>
<feature type="domain" description="DUF7075" evidence="12">
    <location>
        <begin position="446"/>
        <end position="591"/>
    </location>
</feature>
<keyword evidence="4" id="KW-0862">Zinc</keyword>
<dbReference type="InterPro" id="IPR032881">
    <property type="entry name" value="Oberon-like_PHD"/>
</dbReference>
<dbReference type="GO" id="GO:0008270">
    <property type="term" value="F:zinc ion binding"/>
    <property type="evidence" value="ECO:0007669"/>
    <property type="project" value="UniProtKB-KW"/>
</dbReference>
<keyword evidence="2" id="KW-0479">Metal-binding</keyword>
<gene>
    <name evidence="13" type="ORF">F3Y22_tig00110356pilonHSYRG00091</name>
</gene>
<evidence type="ECO:0000313" key="13">
    <source>
        <dbReference type="EMBL" id="KAE8708089.1"/>
    </source>
</evidence>
<evidence type="ECO:0000256" key="5">
    <source>
        <dbReference type="ARBA" id="ARBA00023242"/>
    </source>
</evidence>
<evidence type="ECO:0000256" key="1">
    <source>
        <dbReference type="ARBA" id="ARBA00004123"/>
    </source>
</evidence>
<proteinExistence type="predicted"/>
<evidence type="ECO:0000256" key="8">
    <source>
        <dbReference type="SAM" id="Phobius"/>
    </source>
</evidence>